<reference evidence="2 3" key="1">
    <citation type="submission" date="2019-12" db="EMBL/GenBank/DDBJ databases">
        <title>Engineering Photorhabdus to improve their lethality against agricultural pests.</title>
        <authorList>
            <person name="Machado R.A.R."/>
        </authorList>
    </citation>
    <scope>NUCLEOTIDE SEQUENCE [LARGE SCALE GENOMIC DNA]</scope>
    <source>
        <strain evidence="2 3">EN01</strain>
    </source>
</reference>
<accession>A0A6L9JQL1</accession>
<feature type="domain" description="DNA binding HTH" evidence="1">
    <location>
        <begin position="3"/>
        <end position="26"/>
    </location>
</feature>
<sequence length="30" mass="3445">MSDNTRADTARLLGWERNTITQKLKEPGLE</sequence>
<protein>
    <recommendedName>
        <fullName evidence="1">DNA binding HTH domain-containing protein</fullName>
    </recommendedName>
</protein>
<gene>
    <name evidence="2" type="ORF">GPY51_07680</name>
</gene>
<dbReference type="SUPFAM" id="SSF46689">
    <property type="entry name" value="Homeodomain-like"/>
    <property type="match status" value="1"/>
</dbReference>
<name>A0A6L9JQL1_PHOLM</name>
<organism evidence="2 3">
    <name type="scientific">Photorhabdus laumondii subsp. laumondii</name>
    <name type="common">Photorhabdus luminescens subsp. laumondii</name>
    <dbReference type="NCBI Taxonomy" id="141679"/>
    <lineage>
        <taxon>Bacteria</taxon>
        <taxon>Pseudomonadati</taxon>
        <taxon>Pseudomonadota</taxon>
        <taxon>Gammaproteobacteria</taxon>
        <taxon>Enterobacterales</taxon>
        <taxon>Morganellaceae</taxon>
        <taxon>Photorhabdus</taxon>
    </lineage>
</organism>
<dbReference type="AlphaFoldDB" id="A0A6L9JQL1"/>
<comment type="caution">
    <text evidence="2">The sequence shown here is derived from an EMBL/GenBank/DDBJ whole genome shotgun (WGS) entry which is preliminary data.</text>
</comment>
<dbReference type="Pfam" id="PF02954">
    <property type="entry name" value="HTH_8"/>
    <property type="match status" value="1"/>
</dbReference>
<dbReference type="InterPro" id="IPR002197">
    <property type="entry name" value="HTH_Fis"/>
</dbReference>
<dbReference type="Proteomes" id="UP000479300">
    <property type="component" value="Unassembled WGS sequence"/>
</dbReference>
<proteinExistence type="predicted"/>
<dbReference type="InterPro" id="IPR009057">
    <property type="entry name" value="Homeodomain-like_sf"/>
</dbReference>
<dbReference type="EMBL" id="WSFA01000014">
    <property type="protein sequence ID" value="NDL38662.1"/>
    <property type="molecule type" value="Genomic_DNA"/>
</dbReference>
<evidence type="ECO:0000313" key="2">
    <source>
        <dbReference type="EMBL" id="NDL38662.1"/>
    </source>
</evidence>
<dbReference type="Gene3D" id="1.10.10.60">
    <property type="entry name" value="Homeodomain-like"/>
    <property type="match status" value="1"/>
</dbReference>
<evidence type="ECO:0000259" key="1">
    <source>
        <dbReference type="Pfam" id="PF02954"/>
    </source>
</evidence>
<evidence type="ECO:0000313" key="3">
    <source>
        <dbReference type="Proteomes" id="UP000479300"/>
    </source>
</evidence>
<dbReference type="GO" id="GO:0043565">
    <property type="term" value="F:sequence-specific DNA binding"/>
    <property type="evidence" value="ECO:0007669"/>
    <property type="project" value="InterPro"/>
</dbReference>